<evidence type="ECO:0000313" key="6">
    <source>
        <dbReference type="EMBL" id="MCP1673084.1"/>
    </source>
</evidence>
<dbReference type="Pfam" id="PF03781">
    <property type="entry name" value="FGE-sulfatase"/>
    <property type="match status" value="2"/>
</dbReference>
<dbReference type="RefSeq" id="WP_253472841.1">
    <property type="nucleotide sequence ID" value="NZ_JALJXV010000001.1"/>
</dbReference>
<evidence type="ECO:0000259" key="5">
    <source>
        <dbReference type="Pfam" id="PF12867"/>
    </source>
</evidence>
<evidence type="ECO:0000313" key="7">
    <source>
        <dbReference type="Proteomes" id="UP001205843"/>
    </source>
</evidence>
<keyword evidence="7" id="KW-1185">Reference proteome</keyword>
<dbReference type="InterPro" id="IPR024775">
    <property type="entry name" value="DinB-like"/>
</dbReference>
<dbReference type="AlphaFoldDB" id="A0AAE3KA47"/>
<comment type="caution">
    <text evidence="6">The sequence shown here is derived from an EMBL/GenBank/DDBJ whole genome shotgun (WGS) entry which is preliminary data.</text>
</comment>
<sequence>MLAPVNPDATLAEGETLGARFARIRATTEQLTRTLTPEDQVIQTMPDVSPTKWHLAHVTWFFEEFVLKPHLPGYEAYDPAFGFLFNSYYNGVGSMHPRPQRGLLSRPGIEQIRAYRRHVDDAVNALLARNPTPEVAALVLLGTHHEQQHQELLLTDIKHVLSVNPLRPQFQAPEPDDGPAAPSLRFLAGGGGLVTVGHGGEGFYFDNETPRHRVFLEPHAIANRPVTNGEYREFIRDGGYQRPELWLSDGWSTVRERDWERPLYWEVDLDSVFTLGGVLALDPDAPVCHVSYYEADAFARWAGARLPLEAELEIAAETVAIEGNLQQSGRFHPARGRGEGMIQIWGDVWEWSASPYTAYPGFRPPPGAVGEYNGKFMCNQLILRGGSCVTPADHLRPTYRNFFYPDARWQFSGIRLARDSQTTEGA</sequence>
<dbReference type="InterPro" id="IPR016187">
    <property type="entry name" value="CTDL_fold"/>
</dbReference>
<organism evidence="6 7">
    <name type="scientific">Natronocella acetinitrilica</name>
    <dbReference type="NCBI Taxonomy" id="414046"/>
    <lineage>
        <taxon>Bacteria</taxon>
        <taxon>Pseudomonadati</taxon>
        <taxon>Pseudomonadota</taxon>
        <taxon>Gammaproteobacteria</taxon>
        <taxon>Chromatiales</taxon>
        <taxon>Ectothiorhodospiraceae</taxon>
        <taxon>Natronocella</taxon>
    </lineage>
</organism>
<evidence type="ECO:0000256" key="1">
    <source>
        <dbReference type="ARBA" id="ARBA00023002"/>
    </source>
</evidence>
<dbReference type="PANTHER" id="PTHR23150">
    <property type="entry name" value="SULFATASE MODIFYING FACTOR 1, 2"/>
    <property type="match status" value="1"/>
</dbReference>
<gene>
    <name evidence="6" type="ORF">J2T57_000176</name>
</gene>
<dbReference type="SUPFAM" id="SSF109854">
    <property type="entry name" value="DinB/YfiT-like putative metalloenzymes"/>
    <property type="match status" value="1"/>
</dbReference>
<evidence type="ECO:0000256" key="3">
    <source>
        <dbReference type="ARBA" id="ARBA00037882"/>
    </source>
</evidence>
<dbReference type="SUPFAM" id="SSF56436">
    <property type="entry name" value="C-type lectin-like"/>
    <property type="match status" value="1"/>
</dbReference>
<dbReference type="Pfam" id="PF12867">
    <property type="entry name" value="DinB_2"/>
    <property type="match status" value="1"/>
</dbReference>
<dbReference type="InterPro" id="IPR051043">
    <property type="entry name" value="Sulfatase_Mod_Factor_Kinase"/>
</dbReference>
<dbReference type="GO" id="GO:0052699">
    <property type="term" value="P:ergothioneine biosynthetic process"/>
    <property type="evidence" value="ECO:0007669"/>
    <property type="project" value="InterPro"/>
</dbReference>
<dbReference type="Gene3D" id="3.90.1580.10">
    <property type="entry name" value="paralog of FGE (formylglycine-generating enzyme)"/>
    <property type="match status" value="2"/>
</dbReference>
<dbReference type="InterPro" id="IPR017806">
    <property type="entry name" value="EgtB"/>
</dbReference>
<protein>
    <submittedName>
        <fullName evidence="6">Ergothioneine biosynthesis protein EgtB</fullName>
    </submittedName>
</protein>
<dbReference type="InterPro" id="IPR042095">
    <property type="entry name" value="SUMF_sf"/>
</dbReference>
<dbReference type="InterPro" id="IPR034660">
    <property type="entry name" value="DinB/YfiT-like"/>
</dbReference>
<comment type="pathway">
    <text evidence="3">Amino-acid biosynthesis; ergothioneine biosynthesis.</text>
</comment>
<evidence type="ECO:0000256" key="2">
    <source>
        <dbReference type="ARBA" id="ARBA00023004"/>
    </source>
</evidence>
<dbReference type="PANTHER" id="PTHR23150:SF36">
    <property type="entry name" value="HERCYNINE OXYGENASE"/>
    <property type="match status" value="1"/>
</dbReference>
<name>A0AAE3KA47_9GAMM</name>
<keyword evidence="2" id="KW-0408">Iron</keyword>
<evidence type="ECO:0000259" key="4">
    <source>
        <dbReference type="Pfam" id="PF03781"/>
    </source>
</evidence>
<feature type="domain" description="Sulfatase-modifying factor enzyme-like" evidence="4">
    <location>
        <begin position="338"/>
        <end position="418"/>
    </location>
</feature>
<feature type="domain" description="DinB-like" evidence="5">
    <location>
        <begin position="21"/>
        <end position="152"/>
    </location>
</feature>
<feature type="domain" description="Sulfatase-modifying factor enzyme-like" evidence="4">
    <location>
        <begin position="191"/>
        <end position="317"/>
    </location>
</feature>
<keyword evidence="1" id="KW-0560">Oxidoreductase</keyword>
<dbReference type="EMBL" id="JALJXV010000001">
    <property type="protein sequence ID" value="MCP1673084.1"/>
    <property type="molecule type" value="Genomic_DNA"/>
</dbReference>
<accession>A0AAE3KA47</accession>
<reference evidence="6" key="1">
    <citation type="submission" date="2022-03" db="EMBL/GenBank/DDBJ databases">
        <title>Genomic Encyclopedia of Type Strains, Phase III (KMG-III): the genomes of soil and plant-associated and newly described type strains.</title>
        <authorList>
            <person name="Whitman W."/>
        </authorList>
    </citation>
    <scope>NUCLEOTIDE SEQUENCE</scope>
    <source>
        <strain evidence="6">ANL 6-2</strain>
    </source>
</reference>
<dbReference type="InterPro" id="IPR005532">
    <property type="entry name" value="SUMF_dom"/>
</dbReference>
<dbReference type="NCBIfam" id="TIGR03440">
    <property type="entry name" value="egtB_TIGR03440"/>
    <property type="match status" value="1"/>
</dbReference>
<proteinExistence type="predicted"/>
<dbReference type="Proteomes" id="UP001205843">
    <property type="component" value="Unassembled WGS sequence"/>
</dbReference>